<dbReference type="Proteomes" id="UP000324800">
    <property type="component" value="Unassembled WGS sequence"/>
</dbReference>
<dbReference type="AlphaFoldDB" id="A0A5J4REE5"/>
<evidence type="ECO:0000313" key="3">
    <source>
        <dbReference type="Proteomes" id="UP000324800"/>
    </source>
</evidence>
<evidence type="ECO:0000313" key="2">
    <source>
        <dbReference type="EMBL" id="KAA6331241.1"/>
    </source>
</evidence>
<accession>A0A5J4REE5</accession>
<evidence type="ECO:0000256" key="1">
    <source>
        <dbReference type="SAM" id="MobiDB-lite"/>
    </source>
</evidence>
<feature type="non-terminal residue" evidence="2">
    <location>
        <position position="129"/>
    </location>
</feature>
<feature type="region of interest" description="Disordered" evidence="1">
    <location>
        <begin position="49"/>
        <end position="129"/>
    </location>
</feature>
<feature type="compositionally biased region" description="Polar residues" evidence="1">
    <location>
        <begin position="49"/>
        <end position="59"/>
    </location>
</feature>
<name>A0A5J4REE5_9EUKA</name>
<protein>
    <submittedName>
        <fullName evidence="2">Uncharacterized protein</fullName>
    </submittedName>
</protein>
<feature type="compositionally biased region" description="Acidic residues" evidence="1">
    <location>
        <begin position="89"/>
        <end position="107"/>
    </location>
</feature>
<comment type="caution">
    <text evidence="2">The sequence shown here is derived from an EMBL/GenBank/DDBJ whole genome shotgun (WGS) entry which is preliminary data.</text>
</comment>
<reference evidence="2 3" key="1">
    <citation type="submission" date="2019-03" db="EMBL/GenBank/DDBJ databases">
        <title>Single cell metagenomics reveals metabolic interactions within the superorganism composed of flagellate Streblomastix strix and complex community of Bacteroidetes bacteria on its surface.</title>
        <authorList>
            <person name="Treitli S.C."/>
            <person name="Kolisko M."/>
            <person name="Husnik F."/>
            <person name="Keeling P."/>
            <person name="Hampl V."/>
        </authorList>
    </citation>
    <scope>NUCLEOTIDE SEQUENCE [LARGE SCALE GENOMIC DNA]</scope>
    <source>
        <strain evidence="2">ST1C</strain>
    </source>
</reference>
<dbReference type="EMBL" id="SNRW01042671">
    <property type="protein sequence ID" value="KAA6331241.1"/>
    <property type="molecule type" value="Genomic_DNA"/>
</dbReference>
<sequence>MQNIGPGAPEFDKYDKTKDNKLLYTQLNEPQHQRSNTFSQVTPHFTQSQYRQYQQLPSSRPDKLTSNKLGDDLLDLNKFPNSRSPMEQQIEDEDDDKDNDDDDNNELELDKVVQKEKEKIEREKEKEKE</sequence>
<feature type="compositionally biased region" description="Basic and acidic residues" evidence="1">
    <location>
        <begin position="60"/>
        <end position="71"/>
    </location>
</feature>
<organism evidence="2 3">
    <name type="scientific">Streblomastix strix</name>
    <dbReference type="NCBI Taxonomy" id="222440"/>
    <lineage>
        <taxon>Eukaryota</taxon>
        <taxon>Metamonada</taxon>
        <taxon>Preaxostyla</taxon>
        <taxon>Oxymonadida</taxon>
        <taxon>Streblomastigidae</taxon>
        <taxon>Streblomastix</taxon>
    </lineage>
</organism>
<feature type="compositionally biased region" description="Basic and acidic residues" evidence="1">
    <location>
        <begin position="108"/>
        <end position="129"/>
    </location>
</feature>
<proteinExistence type="predicted"/>
<gene>
    <name evidence="2" type="ORF">EZS28_053412</name>
</gene>